<feature type="transmembrane region" description="Helical" evidence="8">
    <location>
        <begin position="104"/>
        <end position="126"/>
    </location>
</feature>
<dbReference type="InterPro" id="IPR050297">
    <property type="entry name" value="LipidA_mod_glycosyltrf_83"/>
</dbReference>
<dbReference type="Pfam" id="PF13231">
    <property type="entry name" value="PMT_2"/>
    <property type="match status" value="1"/>
</dbReference>
<sequence length="585" mass="64643">MPPRFSRRSMRSSSTPRVAAPSVGAAASTVMLVSLLILLVWFGTLDMRHLLRSDEGRYAEIAREMVATGDWVTIRYHELKYFEKPPFHMWVTALAYTLFDVGDWQARLCVALSGILGIGASMLAAARWYGCRVAALTGLVLVSAPMWNAAGHFNSLDMTLSGAMACVLACMLLAQHPGATPAARRNWMLACWAAMGVAVLVKGLVGLALPGLVLVVYTLATRDWKLWRRLHLLAGIAVLLAVTVPWFWLISERNPEFLRFFFIHEHWQRYTSNVHHREGSIWFFVPLLLGGFLPWLGLAPQMWQAVRERAGVARGNAPRPFQPALLAGLWAVAIFIFFSLSGSKLPGYIVPVFPALALLAGVALDTTTERAWRWQVNAMIALGVIGLIASPFVGMMEKPGTPNAVYREFAEWLAIAFAVMLGGALLARRLLRTRGVFPSVVAYALAMFLCATVGLRAHEAMGRPSSGADLAPAIRAVLKPDMPLYSVRLLDHTLPFYLRRTTILVEHPDELEFGVNQEPHKWIPTVDQFIARWQDGQRAVAIMAPQTYAALAARGVPMHKIAGDRRRVAVANFALPEQPVQTQAQ</sequence>
<proteinExistence type="predicted"/>
<dbReference type="CAZy" id="GT83">
    <property type="family name" value="Glycosyltransferase Family 83"/>
</dbReference>
<feature type="transmembrane region" description="Helical" evidence="8">
    <location>
        <begin position="436"/>
        <end position="455"/>
    </location>
</feature>
<name>B3RAW8_CUPTR</name>
<organism evidence="11 12">
    <name type="scientific">Cupriavidus taiwanensis (strain DSM 17343 / BCRC 17206 / CCUG 44338 / CIP 107171 / LMG 19424 / R1)</name>
    <name type="common">Ralstonia taiwanensis (strain LMG 19424)</name>
    <dbReference type="NCBI Taxonomy" id="977880"/>
    <lineage>
        <taxon>Bacteria</taxon>
        <taxon>Pseudomonadati</taxon>
        <taxon>Pseudomonadota</taxon>
        <taxon>Betaproteobacteria</taxon>
        <taxon>Burkholderiales</taxon>
        <taxon>Burkholderiaceae</taxon>
        <taxon>Cupriavidus</taxon>
    </lineage>
</organism>
<feature type="transmembrane region" description="Helical" evidence="8">
    <location>
        <begin position="281"/>
        <end position="300"/>
    </location>
</feature>
<feature type="transmembrane region" description="Helical" evidence="8">
    <location>
        <begin position="409"/>
        <end position="430"/>
    </location>
</feature>
<keyword evidence="4 11" id="KW-0808">Transferase</keyword>
<dbReference type="PANTHER" id="PTHR33908:SF3">
    <property type="entry name" value="UNDECAPRENYL PHOSPHATE-ALPHA-4-AMINO-4-DEOXY-L-ARABINOSE ARABINOSYL TRANSFERASE"/>
    <property type="match status" value="1"/>
</dbReference>
<dbReference type="Pfam" id="PF18583">
    <property type="entry name" value="Arnt_C"/>
    <property type="match status" value="1"/>
</dbReference>
<evidence type="ECO:0000256" key="8">
    <source>
        <dbReference type="SAM" id="Phobius"/>
    </source>
</evidence>
<keyword evidence="7 8" id="KW-0472">Membrane</keyword>
<feature type="transmembrane region" description="Helical" evidence="8">
    <location>
        <begin position="232"/>
        <end position="250"/>
    </location>
</feature>
<evidence type="ECO:0000256" key="7">
    <source>
        <dbReference type="ARBA" id="ARBA00023136"/>
    </source>
</evidence>
<feature type="transmembrane region" description="Helical" evidence="8">
    <location>
        <begin position="187"/>
        <end position="220"/>
    </location>
</feature>
<protein>
    <submittedName>
        <fullName evidence="11">Undecaprenyl phosphate-alpha-4-amino-4-deoxy-L-arabinose arabinosyl transferase (Undecaprenyl phosphate-alpha-L-Ara4N transferase) (4-amino-4-deoxy-L-arabinose lipid A transferase)</fullName>
        <ecNumber evidence="11">2.-.-.-</ecNumber>
    </submittedName>
</protein>
<keyword evidence="12" id="KW-1185">Reference proteome</keyword>
<feature type="transmembrane region" description="Helical" evidence="8">
    <location>
        <begin position="376"/>
        <end position="397"/>
    </location>
</feature>
<dbReference type="AlphaFoldDB" id="B3RAW8"/>
<feature type="transmembrane region" description="Helical" evidence="8">
    <location>
        <begin position="20"/>
        <end position="42"/>
    </location>
</feature>
<evidence type="ECO:0000256" key="2">
    <source>
        <dbReference type="ARBA" id="ARBA00022475"/>
    </source>
</evidence>
<dbReference type="GO" id="GO:0005886">
    <property type="term" value="C:plasma membrane"/>
    <property type="evidence" value="ECO:0007669"/>
    <property type="project" value="UniProtKB-SubCell"/>
</dbReference>
<dbReference type="GO" id="GO:0009103">
    <property type="term" value="P:lipopolysaccharide biosynthetic process"/>
    <property type="evidence" value="ECO:0007669"/>
    <property type="project" value="UniProtKB-ARBA"/>
</dbReference>
<reference evidence="11 12" key="1">
    <citation type="journal article" date="2008" name="Genome Res.">
        <title>Genome sequence of the beta-rhizobium Cupriavidus taiwanensis and comparative genomics of rhizobia.</title>
        <authorList>
            <person name="Amadou C."/>
            <person name="Pascal G."/>
            <person name="Mangenot S."/>
            <person name="Glew M."/>
            <person name="Bontemps C."/>
            <person name="Capela D."/>
            <person name="Carrere S."/>
            <person name="Cruveiller S."/>
            <person name="Dossat C."/>
            <person name="Lajus A."/>
            <person name="Marchetti M."/>
            <person name="Poinsot V."/>
            <person name="Rouy Z."/>
            <person name="Servin B."/>
            <person name="Saad M."/>
            <person name="Schenowitz C."/>
            <person name="Barbe V."/>
            <person name="Batut J."/>
            <person name="Medigue C."/>
            <person name="Masson-Boivin C."/>
        </authorList>
    </citation>
    <scope>NUCLEOTIDE SEQUENCE [LARGE SCALE GENOMIC DNA]</scope>
    <source>
        <strain evidence="12">DSM 17343 / BCRC 17206 / CCUG 44338 / CIP 107171 / LMG 19424 / R1</strain>
    </source>
</reference>
<dbReference type="EC" id="2.-.-.-" evidence="11"/>
<feature type="transmembrane region" description="Helical" evidence="8">
    <location>
        <begin position="345"/>
        <end position="364"/>
    </location>
</feature>
<dbReference type="Proteomes" id="UP000001692">
    <property type="component" value="Chromosome 2"/>
</dbReference>
<feature type="domain" description="Aminoarabinose transferase C-terminal" evidence="10">
    <location>
        <begin position="470"/>
        <end position="572"/>
    </location>
</feature>
<evidence type="ECO:0000313" key="11">
    <source>
        <dbReference type="EMBL" id="CAQ72043.1"/>
    </source>
</evidence>
<dbReference type="InterPro" id="IPR038731">
    <property type="entry name" value="RgtA/B/C-like"/>
</dbReference>
<feature type="transmembrane region" description="Helical" evidence="8">
    <location>
        <begin position="320"/>
        <end position="338"/>
    </location>
</feature>
<keyword evidence="3" id="KW-0328">Glycosyltransferase</keyword>
<keyword evidence="6 8" id="KW-1133">Transmembrane helix</keyword>
<evidence type="ECO:0000256" key="4">
    <source>
        <dbReference type="ARBA" id="ARBA00022679"/>
    </source>
</evidence>
<gene>
    <name evidence="11" type="primary">arnT</name>
    <name evidence="11" type="ordered locus">RALTA_B1447</name>
</gene>
<dbReference type="EMBL" id="CU633750">
    <property type="protein sequence ID" value="CAQ72043.1"/>
    <property type="molecule type" value="Genomic_DNA"/>
</dbReference>
<dbReference type="KEGG" id="cti:RALTA_B1447"/>
<accession>B3RAW8</accession>
<evidence type="ECO:0000313" key="12">
    <source>
        <dbReference type="Proteomes" id="UP000001692"/>
    </source>
</evidence>
<dbReference type="eggNOG" id="COG1807">
    <property type="taxonomic scope" value="Bacteria"/>
</dbReference>
<dbReference type="GO" id="GO:0010041">
    <property type="term" value="P:response to iron(III) ion"/>
    <property type="evidence" value="ECO:0007669"/>
    <property type="project" value="TreeGrafter"/>
</dbReference>
<evidence type="ECO:0000256" key="6">
    <source>
        <dbReference type="ARBA" id="ARBA00022989"/>
    </source>
</evidence>
<feature type="domain" description="Glycosyltransferase RgtA/B/C/D-like" evidence="9">
    <location>
        <begin position="84"/>
        <end position="247"/>
    </location>
</feature>
<evidence type="ECO:0000256" key="5">
    <source>
        <dbReference type="ARBA" id="ARBA00022692"/>
    </source>
</evidence>
<keyword evidence="2" id="KW-1003">Cell membrane</keyword>
<evidence type="ECO:0000256" key="1">
    <source>
        <dbReference type="ARBA" id="ARBA00004651"/>
    </source>
</evidence>
<evidence type="ECO:0000259" key="10">
    <source>
        <dbReference type="Pfam" id="PF18583"/>
    </source>
</evidence>
<dbReference type="InterPro" id="IPR040845">
    <property type="entry name" value="Arnt_C"/>
</dbReference>
<evidence type="ECO:0000259" key="9">
    <source>
        <dbReference type="Pfam" id="PF13231"/>
    </source>
</evidence>
<keyword evidence="5 8" id="KW-0812">Transmembrane</keyword>
<evidence type="ECO:0000256" key="3">
    <source>
        <dbReference type="ARBA" id="ARBA00022676"/>
    </source>
</evidence>
<dbReference type="GO" id="GO:0016763">
    <property type="term" value="F:pentosyltransferase activity"/>
    <property type="evidence" value="ECO:0007669"/>
    <property type="project" value="TreeGrafter"/>
</dbReference>
<feature type="transmembrane region" description="Helical" evidence="8">
    <location>
        <begin position="133"/>
        <end position="150"/>
    </location>
</feature>
<dbReference type="PANTHER" id="PTHR33908">
    <property type="entry name" value="MANNOSYLTRANSFERASE YKCB-RELATED"/>
    <property type="match status" value="1"/>
</dbReference>
<dbReference type="HOGENOM" id="CLU_019200_0_0_4"/>
<comment type="subcellular location">
    <subcellularLocation>
        <location evidence="1">Cell membrane</location>
        <topology evidence="1">Multi-pass membrane protein</topology>
    </subcellularLocation>
</comment>